<evidence type="ECO:0000313" key="7">
    <source>
        <dbReference type="Proteomes" id="UP000052978"/>
    </source>
</evidence>
<evidence type="ECO:0000313" key="6">
    <source>
        <dbReference type="EMBL" id="EPQ08208.1"/>
    </source>
</evidence>
<protein>
    <submittedName>
        <fullName evidence="6">AP-2 complex subunit alpha-1</fullName>
    </submittedName>
</protein>
<dbReference type="EMBL" id="KE162428">
    <property type="protein sequence ID" value="EPQ08208.1"/>
    <property type="molecule type" value="Genomic_DNA"/>
</dbReference>
<reference evidence="6 7" key="1">
    <citation type="journal article" date="2013" name="Nat. Commun.">
        <title>Genome analysis reveals insights into physiology and longevity of the Brandt's bat Myotis brandtii.</title>
        <authorList>
            <person name="Seim I."/>
            <person name="Fang X."/>
            <person name="Xiong Z."/>
            <person name="Lobanov A.V."/>
            <person name="Huang Z."/>
            <person name="Ma S."/>
            <person name="Feng Y."/>
            <person name="Turanov A.A."/>
            <person name="Zhu Y."/>
            <person name="Lenz T.L."/>
            <person name="Gerashchenko M.V."/>
            <person name="Fan D."/>
            <person name="Hee Yim S."/>
            <person name="Yao X."/>
            <person name="Jordan D."/>
            <person name="Xiong Y."/>
            <person name="Ma Y."/>
            <person name="Lyapunov A.N."/>
            <person name="Chen G."/>
            <person name="Kulakova O.I."/>
            <person name="Sun Y."/>
            <person name="Lee S.G."/>
            <person name="Bronson R.T."/>
            <person name="Moskalev A.A."/>
            <person name="Sunyaev S.R."/>
            <person name="Zhang G."/>
            <person name="Krogh A."/>
            <person name="Wang J."/>
            <person name="Gladyshev V.N."/>
        </authorList>
    </citation>
    <scope>NUCLEOTIDE SEQUENCE [LARGE SCALE GENOMIC DNA]</scope>
</reference>
<gene>
    <name evidence="6" type="ORF">D623_10029857</name>
</gene>
<keyword evidence="7" id="KW-1185">Reference proteome</keyword>
<name>S7PCY2_MYOBR</name>
<keyword evidence="4" id="KW-0653">Protein transport</keyword>
<evidence type="ECO:0000256" key="4">
    <source>
        <dbReference type="ARBA" id="ARBA00022927"/>
    </source>
</evidence>
<dbReference type="InterPro" id="IPR011989">
    <property type="entry name" value="ARM-like"/>
</dbReference>
<organism evidence="6 7">
    <name type="scientific">Myotis brandtii</name>
    <name type="common">Brandt's bat</name>
    <dbReference type="NCBI Taxonomy" id="109478"/>
    <lineage>
        <taxon>Eukaryota</taxon>
        <taxon>Metazoa</taxon>
        <taxon>Chordata</taxon>
        <taxon>Craniata</taxon>
        <taxon>Vertebrata</taxon>
        <taxon>Euteleostomi</taxon>
        <taxon>Mammalia</taxon>
        <taxon>Eutheria</taxon>
        <taxon>Laurasiatheria</taxon>
        <taxon>Chiroptera</taxon>
        <taxon>Yangochiroptera</taxon>
        <taxon>Vespertilionidae</taxon>
        <taxon>Myotis</taxon>
    </lineage>
</organism>
<dbReference type="InterPro" id="IPR050840">
    <property type="entry name" value="Adaptor_Complx_Large_Subunit"/>
</dbReference>
<accession>S7PCY2</accession>
<proteinExistence type="inferred from homology"/>
<evidence type="ECO:0000256" key="5">
    <source>
        <dbReference type="ARBA" id="ARBA00023136"/>
    </source>
</evidence>
<evidence type="ECO:0000256" key="1">
    <source>
        <dbReference type="ARBA" id="ARBA00004308"/>
    </source>
</evidence>
<evidence type="ECO:0000256" key="3">
    <source>
        <dbReference type="ARBA" id="ARBA00022448"/>
    </source>
</evidence>
<comment type="similarity">
    <text evidence="2">Belongs to the adaptor complexes large subunit family.</text>
</comment>
<dbReference type="AlphaFoldDB" id="S7PCY2"/>
<dbReference type="GO" id="GO:0015031">
    <property type="term" value="P:protein transport"/>
    <property type="evidence" value="ECO:0007669"/>
    <property type="project" value="UniProtKB-KW"/>
</dbReference>
<dbReference type="PANTHER" id="PTHR22780">
    <property type="entry name" value="ADAPTIN, ALPHA/GAMMA/EPSILON"/>
    <property type="match status" value="1"/>
</dbReference>
<dbReference type="Proteomes" id="UP000052978">
    <property type="component" value="Unassembled WGS sequence"/>
</dbReference>
<dbReference type="GO" id="GO:0012505">
    <property type="term" value="C:endomembrane system"/>
    <property type="evidence" value="ECO:0007669"/>
    <property type="project" value="UniProtKB-SubCell"/>
</dbReference>
<comment type="subcellular location">
    <subcellularLocation>
        <location evidence="1">Endomembrane system</location>
    </subcellularLocation>
</comment>
<dbReference type="GO" id="GO:0005737">
    <property type="term" value="C:cytoplasm"/>
    <property type="evidence" value="ECO:0007669"/>
    <property type="project" value="UniProtKB-ARBA"/>
</dbReference>
<keyword evidence="5" id="KW-0472">Membrane</keyword>
<dbReference type="Gene3D" id="1.25.10.10">
    <property type="entry name" value="Leucine-rich Repeat Variant"/>
    <property type="match status" value="1"/>
</dbReference>
<evidence type="ECO:0000256" key="2">
    <source>
        <dbReference type="ARBA" id="ARBA00006613"/>
    </source>
</evidence>
<sequence length="117" mass="13229">MTWPATTPSFPCILVAGDSIDSLNQNSTLCTIRLYKSLPNLVCMGKWMAHIMHLFNDQHLGVLTTAVSLSTYLYKKNMDDFHTCISPYVSHLSQIVSSASTDLQYYTQLLVKLLWLL</sequence>
<keyword evidence="3" id="KW-0813">Transport</keyword>